<evidence type="ECO:0000256" key="1">
    <source>
        <dbReference type="SAM" id="MobiDB-lite"/>
    </source>
</evidence>
<gene>
    <name evidence="2" type="ORF">AVDCRST_MAG73-2677</name>
</gene>
<accession>A0A6J4UFU9</accession>
<reference evidence="2" key="1">
    <citation type="submission" date="2020-02" db="EMBL/GenBank/DDBJ databases">
        <authorList>
            <person name="Meier V. D."/>
        </authorList>
    </citation>
    <scope>NUCLEOTIDE SEQUENCE</scope>
    <source>
        <strain evidence="2">AVDCRST_MAG73</strain>
    </source>
</reference>
<name>A0A6J4UFU9_9BACT</name>
<feature type="compositionally biased region" description="Basic residues" evidence="1">
    <location>
        <begin position="31"/>
        <end position="40"/>
    </location>
</feature>
<dbReference type="AlphaFoldDB" id="A0A6J4UFU9"/>
<feature type="non-terminal residue" evidence="2">
    <location>
        <position position="1"/>
    </location>
</feature>
<dbReference type="EMBL" id="CADCWE010000180">
    <property type="protein sequence ID" value="CAA9549541.1"/>
    <property type="molecule type" value="Genomic_DNA"/>
</dbReference>
<feature type="compositionally biased region" description="Basic and acidic residues" evidence="1">
    <location>
        <begin position="1"/>
        <end position="11"/>
    </location>
</feature>
<proteinExistence type="predicted"/>
<feature type="region of interest" description="Disordered" evidence="1">
    <location>
        <begin position="1"/>
        <end position="48"/>
    </location>
</feature>
<evidence type="ECO:0000313" key="2">
    <source>
        <dbReference type="EMBL" id="CAA9549541.1"/>
    </source>
</evidence>
<protein>
    <submittedName>
        <fullName evidence="2">Uncharacterized protein</fullName>
    </submittedName>
</protein>
<sequence>APRPGRGADRGARRRRPPGDGPVRAGVVGVGRRRWQRGPSRHLAGPRL</sequence>
<organism evidence="2">
    <name type="scientific">uncultured Thermomicrobiales bacterium</name>
    <dbReference type="NCBI Taxonomy" id="1645740"/>
    <lineage>
        <taxon>Bacteria</taxon>
        <taxon>Pseudomonadati</taxon>
        <taxon>Thermomicrobiota</taxon>
        <taxon>Thermomicrobia</taxon>
        <taxon>Thermomicrobiales</taxon>
        <taxon>environmental samples</taxon>
    </lineage>
</organism>
<feature type="non-terminal residue" evidence="2">
    <location>
        <position position="48"/>
    </location>
</feature>